<dbReference type="EMBL" id="CADEAL010001516">
    <property type="protein sequence ID" value="CAB1433080.1"/>
    <property type="molecule type" value="Genomic_DNA"/>
</dbReference>
<comment type="caution">
    <text evidence="1">The sequence shown here is derived from an EMBL/GenBank/DDBJ whole genome shotgun (WGS) entry which is preliminary data.</text>
</comment>
<reference evidence="1" key="1">
    <citation type="submission" date="2020-03" db="EMBL/GenBank/DDBJ databases">
        <authorList>
            <person name="Weist P."/>
        </authorList>
    </citation>
    <scope>NUCLEOTIDE SEQUENCE</scope>
</reference>
<dbReference type="Proteomes" id="UP001153269">
    <property type="component" value="Unassembled WGS sequence"/>
</dbReference>
<protein>
    <submittedName>
        <fullName evidence="1">Uncharacterized protein</fullName>
    </submittedName>
</protein>
<sequence length="210" mass="23339">MSSLLDNQSHPRQENIAALGSSFSDRLICPGCLKESQWVIGAWKPGLVFMIQHQRNKGVTRLKKMNKGTKRPKRAENEQRTTIIHKFTPGHSNRHLCEPLAPLGQQRGGSLAHWDITVLFNLLTSTHHCTVVLGWVLLPGSRERESPPSADGDRSVYLGQFGPLGIGFQQESLTRTSLATEKFKPPYPQCTVITEKASHYALVESNCGKS</sequence>
<keyword evidence="2" id="KW-1185">Reference proteome</keyword>
<evidence type="ECO:0000313" key="2">
    <source>
        <dbReference type="Proteomes" id="UP001153269"/>
    </source>
</evidence>
<gene>
    <name evidence="1" type="ORF">PLEPLA_LOCUS21168</name>
</gene>
<accession>A0A9N7YIV2</accession>
<name>A0A9N7YIV2_PLEPL</name>
<organism evidence="1 2">
    <name type="scientific">Pleuronectes platessa</name>
    <name type="common">European plaice</name>
    <dbReference type="NCBI Taxonomy" id="8262"/>
    <lineage>
        <taxon>Eukaryota</taxon>
        <taxon>Metazoa</taxon>
        <taxon>Chordata</taxon>
        <taxon>Craniata</taxon>
        <taxon>Vertebrata</taxon>
        <taxon>Euteleostomi</taxon>
        <taxon>Actinopterygii</taxon>
        <taxon>Neopterygii</taxon>
        <taxon>Teleostei</taxon>
        <taxon>Neoteleostei</taxon>
        <taxon>Acanthomorphata</taxon>
        <taxon>Carangaria</taxon>
        <taxon>Pleuronectiformes</taxon>
        <taxon>Pleuronectoidei</taxon>
        <taxon>Pleuronectidae</taxon>
        <taxon>Pleuronectes</taxon>
    </lineage>
</organism>
<evidence type="ECO:0000313" key="1">
    <source>
        <dbReference type="EMBL" id="CAB1433080.1"/>
    </source>
</evidence>
<proteinExistence type="predicted"/>
<dbReference type="AlphaFoldDB" id="A0A9N7YIV2"/>